<evidence type="ECO:0000313" key="3">
    <source>
        <dbReference type="Proteomes" id="UP001500325"/>
    </source>
</evidence>
<dbReference type="EMBL" id="BAABIC010000001">
    <property type="protein sequence ID" value="GAA4673467.1"/>
    <property type="molecule type" value="Genomic_DNA"/>
</dbReference>
<dbReference type="PANTHER" id="PTHR36836">
    <property type="entry name" value="COLANIC ACID BIOSYNTHESIS PROTEIN WCAK"/>
    <property type="match status" value="1"/>
</dbReference>
<dbReference type="GO" id="GO:0016740">
    <property type="term" value="F:transferase activity"/>
    <property type="evidence" value="ECO:0007669"/>
    <property type="project" value="UniProtKB-KW"/>
</dbReference>
<gene>
    <name evidence="2" type="ORF">GCM10023215_01160</name>
</gene>
<accession>A0ABP8VVN3</accession>
<reference evidence="3" key="1">
    <citation type="journal article" date="2019" name="Int. J. Syst. Evol. Microbiol.">
        <title>The Global Catalogue of Microorganisms (GCM) 10K type strain sequencing project: providing services to taxonomists for standard genome sequencing and annotation.</title>
        <authorList>
            <consortium name="The Broad Institute Genomics Platform"/>
            <consortium name="The Broad Institute Genome Sequencing Center for Infectious Disease"/>
            <person name="Wu L."/>
            <person name="Ma J."/>
        </authorList>
    </citation>
    <scope>NUCLEOTIDE SEQUENCE [LARGE SCALE GENOMIC DNA]</scope>
    <source>
        <strain evidence="3">JCM 18055</strain>
    </source>
</reference>
<keyword evidence="3" id="KW-1185">Reference proteome</keyword>
<proteinExistence type="predicted"/>
<evidence type="ECO:0000313" key="2">
    <source>
        <dbReference type="EMBL" id="GAA4673467.1"/>
    </source>
</evidence>
<sequence>MILRLDRAAKRSAAPGRRVGLFGLIGSGNLGNDASFEAVLAFLRTEHADVQLTCMCAGPQQVSSRYGIPAVRLNWYRDEYRTASGPAAALSKALGKVVDAVRTARWVRGLDVVIVPGMGVLEASLPLRPWGFPYALFLLTASAKVFGTKVALVSVGADHIPERSTRWLITRAAKLAHYRSYRDDRSRTAMQRMGVDVSRDEVYPDLVFALPVPRGRGSRPGVVGVGVMAYFGRSEDRARAADIHSSYVGKMKRFLRWLVDHDRTVCLFVGDQVDEPVVAELVADLHEYRPDLGRGRVIADPVASLTDLLQQMHSAEVVVATRYHNVLSALKLTKPTISIGYASKNDVLLTEMGLAGFSQPIRSLDVDRLIDQLAELESRRDRLSSTLEERSGAARQRLTQQFTSLSAMLNSARSSRVAS</sequence>
<protein>
    <submittedName>
        <fullName evidence="2">Polysaccharide pyruvyl transferase family protein</fullName>
    </submittedName>
</protein>
<evidence type="ECO:0000259" key="1">
    <source>
        <dbReference type="Pfam" id="PF04230"/>
    </source>
</evidence>
<keyword evidence="2" id="KW-0808">Transferase</keyword>
<organism evidence="2 3">
    <name type="scientific">Pseudonocardia yuanmonensis</name>
    <dbReference type="NCBI Taxonomy" id="1095914"/>
    <lineage>
        <taxon>Bacteria</taxon>
        <taxon>Bacillati</taxon>
        <taxon>Actinomycetota</taxon>
        <taxon>Actinomycetes</taxon>
        <taxon>Pseudonocardiales</taxon>
        <taxon>Pseudonocardiaceae</taxon>
        <taxon>Pseudonocardia</taxon>
    </lineage>
</organism>
<dbReference type="PANTHER" id="PTHR36836:SF1">
    <property type="entry name" value="COLANIC ACID BIOSYNTHESIS PROTEIN WCAK"/>
    <property type="match status" value="1"/>
</dbReference>
<dbReference type="InterPro" id="IPR007345">
    <property type="entry name" value="Polysacch_pyruvyl_Trfase"/>
</dbReference>
<dbReference type="RefSeq" id="WP_345377618.1">
    <property type="nucleotide sequence ID" value="NZ_BAABIC010000001.1"/>
</dbReference>
<comment type="caution">
    <text evidence="2">The sequence shown here is derived from an EMBL/GenBank/DDBJ whole genome shotgun (WGS) entry which is preliminary data.</text>
</comment>
<feature type="domain" description="Polysaccharide pyruvyl transferase" evidence="1">
    <location>
        <begin position="29"/>
        <end position="342"/>
    </location>
</feature>
<dbReference type="Proteomes" id="UP001500325">
    <property type="component" value="Unassembled WGS sequence"/>
</dbReference>
<name>A0ABP8VVN3_9PSEU</name>
<dbReference type="Pfam" id="PF04230">
    <property type="entry name" value="PS_pyruv_trans"/>
    <property type="match status" value="1"/>
</dbReference>